<gene>
    <name evidence="2" type="ORF">BGW38_001091</name>
</gene>
<dbReference type="PANTHER" id="PTHR13060">
    <property type="entry name" value="SGT1 PROTEIN HSGT1 SUPPRESSOR OF GCR2"/>
    <property type="match status" value="1"/>
</dbReference>
<evidence type="ECO:0000256" key="1">
    <source>
        <dbReference type="SAM" id="MobiDB-lite"/>
    </source>
</evidence>
<proteinExistence type="predicted"/>
<feature type="region of interest" description="Disordered" evidence="1">
    <location>
        <begin position="245"/>
        <end position="272"/>
    </location>
</feature>
<sequence>MEDQSRQEQQRRTLALTDDTVSYAIYIAPSRSGNRVSLESVRHARKLIQSIISSILQGIQDNDGELLLIEAADHIPSWLDPESSENRVFIFNGDLHIVPIAVTAEEKISYPGLVGTKSVPPKLQDALDLIRSSSIQMGVENKPSTHRTFTTTASPQIQQAAFAPLQQNRDTNSEKEDSYVSQKKKEQKHYARCQVPVAVAQILQTRPELVTRACEAFYTREVFGMAACSRMATFFPTLPQLKKSEVAPSMSTPEPFTLPSRTPPTMEEVTPSLLGKNQTPFVTTAVCFTRTCYAQLMGQQFHPPKIWDGIVPTQDANNSQKTREAELGMKLTCGFEILCSPDFHGDFGYRSGQKISIQEFPFDTDKGWSVFKNSLTNRKYFGDERSGSQEYRKLEKVAQKQYLDKLSKHSHDDSDAESDPATSKSTTLGFASYCGHGYHPVDEIHRILDTNSKPDSELSTDIKNKKLTKFLVDNRPDDVDSWMDVDLEDLERMMRARGLGGLSAANTDNGHTKESKDGLDVQQMLDRFGEFVQEGKGGIEGAEFSDDPLTDDDSSTDDEDEEGDPTSTGAVKPQDSHTQDAQDLDESESEGEEEDPFASDYEERLEKKRATKKKGRAGASDEVDSYAFVFDNGQNFNPLPSDKVRSAAFALDREKMKEVLVKTFGNGPLTNSASEASRTGEPVMSMKGAQRGLGRNDAGGNNDEAGAVDQDLRAYMAELDAELSQTKIGESFEKMTGRASTSPSSRKDVNHPESANTATNSIPKAKGKGKAVVKDKPLEDLVKEFSDKLRRGQGRYGPLPLSDQNIGYDPASMFGQGNEDEEDSEEDTLAGPRLTIVDSDDDEAKKEALESDQAGGEELEEVVDVDLTLAKNLLESFRSQAGLPGPGGNLLSRLGIIIPRDEGDEE</sequence>
<feature type="region of interest" description="Disordered" evidence="1">
    <location>
        <begin position="537"/>
        <end position="623"/>
    </location>
</feature>
<feature type="region of interest" description="Disordered" evidence="1">
    <location>
        <begin position="406"/>
        <end position="425"/>
    </location>
</feature>
<protein>
    <submittedName>
        <fullName evidence="2">Uncharacterized protein</fullName>
    </submittedName>
</protein>
<evidence type="ECO:0000313" key="2">
    <source>
        <dbReference type="EMBL" id="KAF9581772.1"/>
    </source>
</evidence>
<reference evidence="2" key="1">
    <citation type="journal article" date="2020" name="Fungal Divers.">
        <title>Resolving the Mortierellaceae phylogeny through synthesis of multi-gene phylogenetics and phylogenomics.</title>
        <authorList>
            <person name="Vandepol N."/>
            <person name="Liber J."/>
            <person name="Desiro A."/>
            <person name="Na H."/>
            <person name="Kennedy M."/>
            <person name="Barry K."/>
            <person name="Grigoriev I.V."/>
            <person name="Miller A.N."/>
            <person name="O'Donnell K."/>
            <person name="Stajich J.E."/>
            <person name="Bonito G."/>
        </authorList>
    </citation>
    <scope>NUCLEOTIDE SEQUENCE</scope>
    <source>
        <strain evidence="2">KOD1015</strain>
    </source>
</reference>
<dbReference type="AlphaFoldDB" id="A0A9P6KEI4"/>
<feature type="compositionally biased region" description="Polar residues" evidence="1">
    <location>
        <begin position="753"/>
        <end position="762"/>
    </location>
</feature>
<dbReference type="OrthoDB" id="27237at2759"/>
<dbReference type="Proteomes" id="UP000780801">
    <property type="component" value="Unassembled WGS sequence"/>
</dbReference>
<dbReference type="PANTHER" id="PTHR13060:SF0">
    <property type="entry name" value="PROTEIN ECDYSONELESS HOMOLOG"/>
    <property type="match status" value="1"/>
</dbReference>
<comment type="caution">
    <text evidence="2">The sequence shown here is derived from an EMBL/GenBank/DDBJ whole genome shotgun (WGS) entry which is preliminary data.</text>
</comment>
<dbReference type="InterPro" id="IPR010770">
    <property type="entry name" value="Ecd"/>
</dbReference>
<feature type="region of interest" description="Disordered" evidence="1">
    <location>
        <begin position="789"/>
        <end position="859"/>
    </location>
</feature>
<name>A0A9P6KEI4_9FUNG</name>
<dbReference type="EMBL" id="JAABOA010001329">
    <property type="protein sequence ID" value="KAF9581772.1"/>
    <property type="molecule type" value="Genomic_DNA"/>
</dbReference>
<feature type="region of interest" description="Disordered" evidence="1">
    <location>
        <begin position="727"/>
        <end position="773"/>
    </location>
</feature>
<feature type="compositionally biased region" description="Acidic residues" evidence="1">
    <location>
        <begin position="543"/>
        <end position="564"/>
    </location>
</feature>
<organism evidence="2 3">
    <name type="scientific">Lunasporangiospora selenospora</name>
    <dbReference type="NCBI Taxonomy" id="979761"/>
    <lineage>
        <taxon>Eukaryota</taxon>
        <taxon>Fungi</taxon>
        <taxon>Fungi incertae sedis</taxon>
        <taxon>Mucoromycota</taxon>
        <taxon>Mortierellomycotina</taxon>
        <taxon>Mortierellomycetes</taxon>
        <taxon>Mortierellales</taxon>
        <taxon>Mortierellaceae</taxon>
        <taxon>Lunasporangiospora</taxon>
    </lineage>
</organism>
<dbReference type="Pfam" id="PF07093">
    <property type="entry name" value="SGT1"/>
    <property type="match status" value="3"/>
</dbReference>
<feature type="compositionally biased region" description="Acidic residues" evidence="1">
    <location>
        <begin position="582"/>
        <end position="597"/>
    </location>
</feature>
<feature type="compositionally biased region" description="Acidic residues" evidence="1">
    <location>
        <begin position="818"/>
        <end position="828"/>
    </location>
</feature>
<dbReference type="GO" id="GO:0005634">
    <property type="term" value="C:nucleus"/>
    <property type="evidence" value="ECO:0007669"/>
    <property type="project" value="TreeGrafter"/>
</dbReference>
<keyword evidence="3" id="KW-1185">Reference proteome</keyword>
<accession>A0A9P6KEI4</accession>
<evidence type="ECO:0000313" key="3">
    <source>
        <dbReference type="Proteomes" id="UP000780801"/>
    </source>
</evidence>